<protein>
    <submittedName>
        <fullName evidence="2">Uncharacterized protein</fullName>
    </submittedName>
</protein>
<organism evidence="2">
    <name type="scientific">Anguilla anguilla</name>
    <name type="common">European freshwater eel</name>
    <name type="synonym">Muraena anguilla</name>
    <dbReference type="NCBI Taxonomy" id="7936"/>
    <lineage>
        <taxon>Eukaryota</taxon>
        <taxon>Metazoa</taxon>
        <taxon>Chordata</taxon>
        <taxon>Craniata</taxon>
        <taxon>Vertebrata</taxon>
        <taxon>Euteleostomi</taxon>
        <taxon>Actinopterygii</taxon>
        <taxon>Neopterygii</taxon>
        <taxon>Teleostei</taxon>
        <taxon>Anguilliformes</taxon>
        <taxon>Anguillidae</taxon>
        <taxon>Anguilla</taxon>
    </lineage>
</organism>
<proteinExistence type="predicted"/>
<reference evidence="2" key="1">
    <citation type="submission" date="2014-11" db="EMBL/GenBank/DDBJ databases">
        <authorList>
            <person name="Amaro Gonzalez C."/>
        </authorList>
    </citation>
    <scope>NUCLEOTIDE SEQUENCE</scope>
</reference>
<reference evidence="2" key="2">
    <citation type="journal article" date="2015" name="Fish Shellfish Immunol.">
        <title>Early steps in the European eel (Anguilla anguilla)-Vibrio vulnificus interaction in the gills: Role of the RtxA13 toxin.</title>
        <authorList>
            <person name="Callol A."/>
            <person name="Pajuelo D."/>
            <person name="Ebbesson L."/>
            <person name="Teles M."/>
            <person name="MacKenzie S."/>
            <person name="Amaro C."/>
        </authorList>
    </citation>
    <scope>NUCLEOTIDE SEQUENCE</scope>
</reference>
<feature type="compositionally biased region" description="Polar residues" evidence="1">
    <location>
        <begin position="1"/>
        <end position="22"/>
    </location>
</feature>
<name>A0A0E9PQ74_ANGAN</name>
<feature type="region of interest" description="Disordered" evidence="1">
    <location>
        <begin position="1"/>
        <end position="54"/>
    </location>
</feature>
<evidence type="ECO:0000256" key="1">
    <source>
        <dbReference type="SAM" id="MobiDB-lite"/>
    </source>
</evidence>
<dbReference type="AlphaFoldDB" id="A0A0E9PQ74"/>
<sequence length="54" mass="5856">MSSGTRTDIVTAQTNQSTNTPECTAFRPVLASSEDSDIGTQLGEQEFTFKKTLD</sequence>
<accession>A0A0E9PQ74</accession>
<evidence type="ECO:0000313" key="2">
    <source>
        <dbReference type="EMBL" id="JAH06432.1"/>
    </source>
</evidence>
<dbReference type="EMBL" id="GBXM01102145">
    <property type="protein sequence ID" value="JAH06432.1"/>
    <property type="molecule type" value="Transcribed_RNA"/>
</dbReference>